<dbReference type="InterPro" id="IPR011021">
    <property type="entry name" value="Arrestin-like_N"/>
</dbReference>
<feature type="compositionally biased region" description="Basic and acidic residues" evidence="3">
    <location>
        <begin position="500"/>
        <end position="509"/>
    </location>
</feature>
<dbReference type="InterPro" id="IPR014752">
    <property type="entry name" value="Arrestin-like_C"/>
</dbReference>
<dbReference type="GO" id="GO:0005886">
    <property type="term" value="C:plasma membrane"/>
    <property type="evidence" value="ECO:0007669"/>
    <property type="project" value="TreeGrafter"/>
</dbReference>
<feature type="compositionally biased region" description="Polar residues" evidence="3">
    <location>
        <begin position="459"/>
        <end position="469"/>
    </location>
</feature>
<dbReference type="GO" id="GO:0030674">
    <property type="term" value="F:protein-macromolecule adaptor activity"/>
    <property type="evidence" value="ECO:0007669"/>
    <property type="project" value="TreeGrafter"/>
</dbReference>
<dbReference type="InterPro" id="IPR014756">
    <property type="entry name" value="Ig_E-set"/>
</dbReference>
<dbReference type="HOGENOM" id="CLU_018982_2_0_1"/>
<feature type="region of interest" description="Disordered" evidence="3">
    <location>
        <begin position="449"/>
        <end position="534"/>
    </location>
</feature>
<dbReference type="Proteomes" id="UP000016922">
    <property type="component" value="Unassembled WGS sequence"/>
</dbReference>
<dbReference type="InterPro" id="IPR011022">
    <property type="entry name" value="Arrestin_C-like"/>
</dbReference>
<dbReference type="PANTHER" id="PTHR11188">
    <property type="entry name" value="ARRESTIN DOMAIN CONTAINING PROTEIN"/>
    <property type="match status" value="1"/>
</dbReference>
<feature type="compositionally biased region" description="Polar residues" evidence="3">
    <location>
        <begin position="484"/>
        <end position="496"/>
    </location>
</feature>
<name>S3D9N3_GLAL2</name>
<proteinExistence type="inferred from homology"/>
<evidence type="ECO:0000259" key="4">
    <source>
        <dbReference type="SMART" id="SM01017"/>
    </source>
</evidence>
<evidence type="ECO:0000313" key="5">
    <source>
        <dbReference type="EMBL" id="EPE35187.1"/>
    </source>
</evidence>
<accession>S3D9N3</accession>
<dbReference type="Gene3D" id="2.60.40.640">
    <property type="match status" value="1"/>
</dbReference>
<feature type="region of interest" description="Disordered" evidence="3">
    <location>
        <begin position="564"/>
        <end position="600"/>
    </location>
</feature>
<dbReference type="OMA" id="GMATPFH"/>
<dbReference type="EMBL" id="KE145355">
    <property type="protein sequence ID" value="EPE35187.1"/>
    <property type="molecule type" value="Genomic_DNA"/>
</dbReference>
<evidence type="ECO:0000313" key="6">
    <source>
        <dbReference type="Proteomes" id="UP000016922"/>
    </source>
</evidence>
<sequence>MVGFNPFASVTGKSSATLFEIRLDSDIIVLRGDENDASSQLLKGTIVLCLPQSLKVEDVHLRMTGQLKAGWTVQQSMTPGVSTIKTEKTTEIFSHKWAPFVGGHGPGSSSKGTLLPAGNYEWPFELMIPGSMAESVEGMRDSHIVYKLKATVARGKLAYDLHAWKPVRIVRTLDPSALELVHAMTVENVWPNKIEYQLIIPQKAIIFGTAIDIEMRFTSLLKELKIGNIKCELIETQEVTIPGATPQLEKYHKTTRSVDTWNFSVNDEEHYRDILDENGADGWVLKEKMPLPKRLRSCVQDVDVHGLKIRHKVKFNIALLNPDGHTSELRATLPVTIFISPNMPLTSDGELVDQTPTSSQITNASQHAPPLYGEHVLDQLYADVDQSGFMTPAPQSGMNTPFFAQSRAGSTENLASLLTDTHAHPAGAVPPAALSSRLQNLNAHSRNNSYLRRGAGSYSGANTPHSHPNSLPHHEIDGYFPNGHSGNASGHASTPLSRRVSNEEDEHHSNRASNFTSGAHTPEHLDYNDLGDLSKVPSYSTAVKTPARGMSYNENLPNYLAAVSAPPSPEHRYSTLATPTNERPPEIHGSNSNSRNPMSTLGFTPISPPPMAFTNDSEERRRVLVMQGRDRH</sequence>
<keyword evidence="6" id="KW-1185">Reference proteome</keyword>
<dbReference type="RefSeq" id="XP_008078174.1">
    <property type="nucleotide sequence ID" value="XM_008079983.1"/>
</dbReference>
<dbReference type="KEGG" id="glz:GLAREA_10883"/>
<organism evidence="5 6">
    <name type="scientific">Glarea lozoyensis (strain ATCC 20868 / MF5171)</name>
    <dbReference type="NCBI Taxonomy" id="1116229"/>
    <lineage>
        <taxon>Eukaryota</taxon>
        <taxon>Fungi</taxon>
        <taxon>Dikarya</taxon>
        <taxon>Ascomycota</taxon>
        <taxon>Pezizomycotina</taxon>
        <taxon>Leotiomycetes</taxon>
        <taxon>Helotiales</taxon>
        <taxon>Helotiaceae</taxon>
        <taxon>Glarea</taxon>
    </lineage>
</organism>
<feature type="compositionally biased region" description="Polar residues" evidence="3">
    <location>
        <begin position="589"/>
        <end position="600"/>
    </location>
</feature>
<dbReference type="GeneID" id="19469928"/>
<dbReference type="eggNOG" id="KOG3780">
    <property type="taxonomic scope" value="Eukaryota"/>
</dbReference>
<feature type="domain" description="Arrestin C-terminal-like" evidence="4">
    <location>
        <begin position="190"/>
        <end position="342"/>
    </location>
</feature>
<dbReference type="OrthoDB" id="2333384at2759"/>
<dbReference type="GO" id="GO:0070086">
    <property type="term" value="P:ubiquitin-dependent endocytosis"/>
    <property type="evidence" value="ECO:0007669"/>
    <property type="project" value="TreeGrafter"/>
</dbReference>
<dbReference type="Pfam" id="PF02752">
    <property type="entry name" value="Arrestin_C"/>
    <property type="match status" value="1"/>
</dbReference>
<reference evidence="5 6" key="1">
    <citation type="journal article" date="2013" name="BMC Genomics">
        <title>Genomics-driven discovery of the pneumocandin biosynthetic gene cluster in the fungus Glarea lozoyensis.</title>
        <authorList>
            <person name="Chen L."/>
            <person name="Yue Q."/>
            <person name="Zhang X."/>
            <person name="Xiang M."/>
            <person name="Wang C."/>
            <person name="Li S."/>
            <person name="Che Y."/>
            <person name="Ortiz-Lopez F.J."/>
            <person name="Bills G.F."/>
            <person name="Liu X."/>
            <person name="An Z."/>
        </authorList>
    </citation>
    <scope>NUCLEOTIDE SEQUENCE [LARGE SCALE GENOMIC DNA]</scope>
    <source>
        <strain evidence="6">ATCC 20868 / MF5171</strain>
    </source>
</reference>
<gene>
    <name evidence="5" type="ORF">GLAREA_10883</name>
</gene>
<protein>
    <submittedName>
        <fullName evidence="5">E set</fullName>
    </submittedName>
</protein>
<dbReference type="Pfam" id="PF00339">
    <property type="entry name" value="Arrestin_N"/>
    <property type="match status" value="1"/>
</dbReference>
<dbReference type="InterPro" id="IPR050357">
    <property type="entry name" value="Arrestin_domain-protein"/>
</dbReference>
<dbReference type="STRING" id="1116229.S3D9N3"/>
<dbReference type="GO" id="GO:0005829">
    <property type="term" value="C:cytosol"/>
    <property type="evidence" value="ECO:0007669"/>
    <property type="project" value="TreeGrafter"/>
</dbReference>
<dbReference type="SUPFAM" id="SSF81296">
    <property type="entry name" value="E set domains"/>
    <property type="match status" value="1"/>
</dbReference>
<dbReference type="SMART" id="SM01017">
    <property type="entry name" value="Arrestin_C"/>
    <property type="match status" value="1"/>
</dbReference>
<dbReference type="AlphaFoldDB" id="S3D9N3"/>
<dbReference type="GO" id="GO:0031625">
    <property type="term" value="F:ubiquitin protein ligase binding"/>
    <property type="evidence" value="ECO:0007669"/>
    <property type="project" value="TreeGrafter"/>
</dbReference>
<comment type="subunit">
    <text evidence="2">Interacts with hulA.</text>
</comment>
<comment type="similarity">
    <text evidence="1">Belongs to the arrestin family.</text>
</comment>
<evidence type="ECO:0000256" key="3">
    <source>
        <dbReference type="SAM" id="MobiDB-lite"/>
    </source>
</evidence>
<evidence type="ECO:0000256" key="2">
    <source>
        <dbReference type="ARBA" id="ARBA00038766"/>
    </source>
</evidence>
<evidence type="ECO:0000256" key="1">
    <source>
        <dbReference type="ARBA" id="ARBA00005298"/>
    </source>
</evidence>
<dbReference type="PANTHER" id="PTHR11188:SF17">
    <property type="entry name" value="FI21816P1"/>
    <property type="match status" value="1"/>
</dbReference>